<accession>A0A9P9G6K6</accession>
<organism evidence="1 2">
    <name type="scientific">Fusarium redolens</name>
    <dbReference type="NCBI Taxonomy" id="48865"/>
    <lineage>
        <taxon>Eukaryota</taxon>
        <taxon>Fungi</taxon>
        <taxon>Dikarya</taxon>
        <taxon>Ascomycota</taxon>
        <taxon>Pezizomycotina</taxon>
        <taxon>Sordariomycetes</taxon>
        <taxon>Hypocreomycetidae</taxon>
        <taxon>Hypocreales</taxon>
        <taxon>Nectriaceae</taxon>
        <taxon>Fusarium</taxon>
        <taxon>Fusarium redolens species complex</taxon>
    </lineage>
</organism>
<dbReference type="Proteomes" id="UP000720189">
    <property type="component" value="Unassembled WGS sequence"/>
</dbReference>
<dbReference type="GeneID" id="70231469"/>
<keyword evidence="2" id="KW-1185">Reference proteome</keyword>
<evidence type="ECO:0000313" key="2">
    <source>
        <dbReference type="Proteomes" id="UP000720189"/>
    </source>
</evidence>
<evidence type="ECO:0000313" key="1">
    <source>
        <dbReference type="EMBL" id="KAH7232239.1"/>
    </source>
</evidence>
<comment type="caution">
    <text evidence="1">The sequence shown here is derived from an EMBL/GenBank/DDBJ whole genome shotgun (WGS) entry which is preliminary data.</text>
</comment>
<protein>
    <submittedName>
        <fullName evidence="1">Uncharacterized protein</fullName>
    </submittedName>
</protein>
<dbReference type="OrthoDB" id="5086500at2759"/>
<sequence length="118" mass="13284">MASMFEQPRNGTLFLGGQKISGSDIRDQNGDVMRQNQSRDLAKAPHTCMTTWNNKKTIKCLEKAVDQYKTVMETQILVRVCKRNDAIVVQQQKGFDDLSQGLQDFITHYAAGETQMAA</sequence>
<dbReference type="AlphaFoldDB" id="A0A9P9G6K6"/>
<name>A0A9P9G6K6_FUSRE</name>
<dbReference type="RefSeq" id="XP_046043899.1">
    <property type="nucleotide sequence ID" value="XM_046201515.1"/>
</dbReference>
<proteinExistence type="predicted"/>
<gene>
    <name evidence="1" type="ORF">BKA55DRAFT_742734</name>
</gene>
<reference evidence="1" key="1">
    <citation type="journal article" date="2021" name="Nat. Commun.">
        <title>Genetic determinants of endophytism in the Arabidopsis root mycobiome.</title>
        <authorList>
            <person name="Mesny F."/>
            <person name="Miyauchi S."/>
            <person name="Thiergart T."/>
            <person name="Pickel B."/>
            <person name="Atanasova L."/>
            <person name="Karlsson M."/>
            <person name="Huettel B."/>
            <person name="Barry K.W."/>
            <person name="Haridas S."/>
            <person name="Chen C."/>
            <person name="Bauer D."/>
            <person name="Andreopoulos W."/>
            <person name="Pangilinan J."/>
            <person name="LaButti K."/>
            <person name="Riley R."/>
            <person name="Lipzen A."/>
            <person name="Clum A."/>
            <person name="Drula E."/>
            <person name="Henrissat B."/>
            <person name="Kohler A."/>
            <person name="Grigoriev I.V."/>
            <person name="Martin F.M."/>
            <person name="Hacquard S."/>
        </authorList>
    </citation>
    <scope>NUCLEOTIDE SEQUENCE</scope>
    <source>
        <strain evidence="1">MPI-CAGE-AT-0023</strain>
    </source>
</reference>
<dbReference type="EMBL" id="JAGMUX010000019">
    <property type="protein sequence ID" value="KAH7232239.1"/>
    <property type="molecule type" value="Genomic_DNA"/>
</dbReference>